<keyword evidence="3" id="KW-1185">Reference proteome</keyword>
<reference evidence="3" key="1">
    <citation type="submission" date="2016-12" db="EMBL/GenBank/DDBJ databases">
        <title>Draft Genome Sequences od Carboxydothermus pertinax and islandicus, Hydrogenogenic Carboxydotrophic Bacteria.</title>
        <authorList>
            <person name="Fukuyama Y."/>
            <person name="Ohmae K."/>
            <person name="Yoneda Y."/>
            <person name="Yoshida T."/>
            <person name="Sako Y."/>
        </authorList>
    </citation>
    <scope>NUCLEOTIDE SEQUENCE [LARGE SCALE GENOMIC DNA]</scope>
    <source>
        <strain evidence="3">Ug1</strain>
    </source>
</reference>
<dbReference type="EMBL" id="BDJK01000062">
    <property type="protein sequence ID" value="GAV23920.1"/>
    <property type="molecule type" value="Genomic_DNA"/>
</dbReference>
<name>A0A1L8CYC7_9THEO</name>
<protein>
    <submittedName>
        <fullName evidence="2">MFS transporter</fullName>
    </submittedName>
</protein>
<dbReference type="Proteomes" id="UP000187485">
    <property type="component" value="Unassembled WGS sequence"/>
</dbReference>
<proteinExistence type="predicted"/>
<gene>
    <name evidence="2" type="ORF">cpu_24300</name>
</gene>
<feature type="transmembrane region" description="Helical" evidence="1">
    <location>
        <begin position="48"/>
        <end position="66"/>
    </location>
</feature>
<sequence>MAKNATGFAKMARGAAMSLVAFFFMGSGGVGTSIGAKIISAANFEKLFLVYGIGLLVLTFLAKVLVTDLSEVKAGM</sequence>
<evidence type="ECO:0000313" key="2">
    <source>
        <dbReference type="EMBL" id="GAV23920.1"/>
    </source>
</evidence>
<evidence type="ECO:0000256" key="1">
    <source>
        <dbReference type="SAM" id="Phobius"/>
    </source>
</evidence>
<keyword evidence="1" id="KW-0472">Membrane</keyword>
<keyword evidence="1" id="KW-0812">Transmembrane</keyword>
<dbReference type="InterPro" id="IPR036259">
    <property type="entry name" value="MFS_trans_sf"/>
</dbReference>
<organism evidence="2 3">
    <name type="scientific">Carboxydothermus pertinax</name>
    <dbReference type="NCBI Taxonomy" id="870242"/>
    <lineage>
        <taxon>Bacteria</taxon>
        <taxon>Bacillati</taxon>
        <taxon>Bacillota</taxon>
        <taxon>Clostridia</taxon>
        <taxon>Thermoanaerobacterales</taxon>
        <taxon>Thermoanaerobacteraceae</taxon>
        <taxon>Carboxydothermus</taxon>
    </lineage>
</organism>
<comment type="caution">
    <text evidence="2">The sequence shown here is derived from an EMBL/GenBank/DDBJ whole genome shotgun (WGS) entry which is preliminary data.</text>
</comment>
<evidence type="ECO:0000313" key="3">
    <source>
        <dbReference type="Proteomes" id="UP000187485"/>
    </source>
</evidence>
<dbReference type="AlphaFoldDB" id="A0A1L8CYC7"/>
<keyword evidence="1" id="KW-1133">Transmembrane helix</keyword>
<dbReference type="STRING" id="870242.cpu_24300"/>
<dbReference type="RefSeq" id="WP_075860316.1">
    <property type="nucleotide sequence ID" value="NZ_BDJK01000062.1"/>
</dbReference>
<dbReference type="SUPFAM" id="SSF103473">
    <property type="entry name" value="MFS general substrate transporter"/>
    <property type="match status" value="1"/>
</dbReference>
<dbReference type="OrthoDB" id="9816041at2"/>
<accession>A0A1L8CYC7</accession>